<accession>A0AB38U1D1</accession>
<protein>
    <submittedName>
        <fullName evidence="4">NAD-dependent epimerase/dehydratase family protein</fullName>
    </submittedName>
</protein>
<proteinExistence type="inferred from homology"/>
<comment type="similarity">
    <text evidence="2">Belongs to the NAD(P)-dependent epimerase/dehydratase family.</text>
</comment>
<dbReference type="AlphaFoldDB" id="A0AB38U1D1"/>
<dbReference type="Pfam" id="PF01370">
    <property type="entry name" value="Epimerase"/>
    <property type="match status" value="1"/>
</dbReference>
<dbReference type="Gene3D" id="3.40.50.720">
    <property type="entry name" value="NAD(P)-binding Rossmann-like Domain"/>
    <property type="match status" value="1"/>
</dbReference>
<evidence type="ECO:0000256" key="1">
    <source>
        <dbReference type="ARBA" id="ARBA00005125"/>
    </source>
</evidence>
<dbReference type="InterPro" id="IPR001509">
    <property type="entry name" value="Epimerase_deHydtase"/>
</dbReference>
<evidence type="ECO:0000313" key="4">
    <source>
        <dbReference type="EMBL" id="UWX73797.1"/>
    </source>
</evidence>
<dbReference type="PANTHER" id="PTHR43000">
    <property type="entry name" value="DTDP-D-GLUCOSE 4,6-DEHYDRATASE-RELATED"/>
    <property type="match status" value="1"/>
</dbReference>
<gene>
    <name evidence="4" type="ORF">NYZ96_19830</name>
</gene>
<evidence type="ECO:0000313" key="5">
    <source>
        <dbReference type="Proteomes" id="UP001059745"/>
    </source>
</evidence>
<evidence type="ECO:0000259" key="3">
    <source>
        <dbReference type="Pfam" id="PF01370"/>
    </source>
</evidence>
<reference evidence="4" key="1">
    <citation type="submission" date="2022-09" db="EMBL/GenBank/DDBJ databases">
        <title>Genomic of Burkholderia gladioli.</title>
        <authorList>
            <person name="Wu H."/>
        </authorList>
    </citation>
    <scope>NUCLEOTIDE SEQUENCE</scope>
    <source>
        <strain evidence="4">ZN-S4</strain>
    </source>
</reference>
<name>A0AB38U1D1_BURGA</name>
<feature type="domain" description="NAD-dependent epimerase/dehydratase" evidence="3">
    <location>
        <begin position="3"/>
        <end position="237"/>
    </location>
</feature>
<organism evidence="4 5">
    <name type="scientific">Burkholderia gladioli</name>
    <name type="common">Pseudomonas marginata</name>
    <name type="synonym">Phytomonas marginata</name>
    <dbReference type="NCBI Taxonomy" id="28095"/>
    <lineage>
        <taxon>Bacteria</taxon>
        <taxon>Pseudomonadati</taxon>
        <taxon>Pseudomonadota</taxon>
        <taxon>Betaproteobacteria</taxon>
        <taxon>Burkholderiales</taxon>
        <taxon>Burkholderiaceae</taxon>
        <taxon>Burkholderia</taxon>
    </lineage>
</organism>
<sequence>MRVLLTGGAGFVGLNLAQRLLSSGATVVCFGPVAPVAAASACFACLPGRWVIEPGDVRDAGRIAELIGCHGVTHVVHGAAITAGLEREARQAADIAEVNLVGTLNVLQAARRASLARVIVLGSGAVFGAAGIGPSRLREDEIVPRPESLYGITKQAAESAAVRFRQSHGLDVAVARLGVVFGPWEHDTEVRDTLSLPFLLNRMAQAGETARLGRGTPDDWIHAGEAAEAVTRLLEAASLRHALYHVGSGRRWSLAAWCEQLRRHYPAFTYEIGVDPARVNLGGSAPAARAPLDVKRLRDQTGFAAAHDEASACASYQAWRARMRAGFGDAAAIF</sequence>
<dbReference type="InterPro" id="IPR036291">
    <property type="entry name" value="NAD(P)-bd_dom_sf"/>
</dbReference>
<dbReference type="EMBL" id="CP104215">
    <property type="protein sequence ID" value="UWX73797.1"/>
    <property type="molecule type" value="Genomic_DNA"/>
</dbReference>
<dbReference type="CDD" id="cd08946">
    <property type="entry name" value="SDR_e"/>
    <property type="match status" value="1"/>
</dbReference>
<dbReference type="Proteomes" id="UP001059745">
    <property type="component" value="Chromosome 2"/>
</dbReference>
<dbReference type="RefSeq" id="WP_105827601.1">
    <property type="nucleotide sequence ID" value="NZ_CADEPT010000003.1"/>
</dbReference>
<comment type="pathway">
    <text evidence="1">Bacterial outer membrane biogenesis; LPS O-antigen biosynthesis.</text>
</comment>
<dbReference type="SUPFAM" id="SSF51735">
    <property type="entry name" value="NAD(P)-binding Rossmann-fold domains"/>
    <property type="match status" value="1"/>
</dbReference>
<evidence type="ECO:0000256" key="2">
    <source>
        <dbReference type="ARBA" id="ARBA00007637"/>
    </source>
</evidence>